<dbReference type="FunFam" id="3.50.7.10:FF:000001">
    <property type="entry name" value="60 kDa chaperonin"/>
    <property type="match status" value="1"/>
</dbReference>
<evidence type="ECO:0000256" key="3">
    <source>
        <dbReference type="ARBA" id="ARBA00022840"/>
    </source>
</evidence>
<comment type="subcellular location">
    <subcellularLocation>
        <location evidence="6">Cytoplasm</location>
    </subcellularLocation>
</comment>
<dbReference type="Gene3D" id="3.30.260.10">
    <property type="entry name" value="TCP-1-like chaperonin intermediate domain"/>
    <property type="match status" value="1"/>
</dbReference>
<dbReference type="InterPro" id="IPR027409">
    <property type="entry name" value="GroEL-like_apical_dom_sf"/>
</dbReference>
<keyword evidence="6" id="KW-0963">Cytoplasm</keyword>
<dbReference type="CDD" id="cd03344">
    <property type="entry name" value="GroEL"/>
    <property type="match status" value="1"/>
</dbReference>
<keyword evidence="5 6" id="KW-0413">Isomerase</keyword>
<dbReference type="STRING" id="119206.AWM72_05470"/>
<keyword evidence="4 6" id="KW-0143">Chaperone</keyword>
<dbReference type="Gene3D" id="3.50.7.10">
    <property type="entry name" value="GroEL"/>
    <property type="match status" value="1"/>
</dbReference>
<dbReference type="AlphaFoldDB" id="A0A5N1GK53"/>
<dbReference type="NCBIfam" id="NF000592">
    <property type="entry name" value="PRK00013.1"/>
    <property type="match status" value="1"/>
</dbReference>
<dbReference type="EC" id="5.6.1.7" evidence="6"/>
<dbReference type="GO" id="GO:0005524">
    <property type="term" value="F:ATP binding"/>
    <property type="evidence" value="ECO:0007669"/>
    <property type="project" value="UniProtKB-UniRule"/>
</dbReference>
<comment type="caution">
    <text evidence="10">The sequence shown here is derived from an EMBL/GenBank/DDBJ whole genome shotgun (WGS) entry which is preliminary data.</text>
</comment>
<evidence type="ECO:0000256" key="2">
    <source>
        <dbReference type="ARBA" id="ARBA00022741"/>
    </source>
</evidence>
<evidence type="ECO:0000256" key="7">
    <source>
        <dbReference type="RuleBase" id="RU000418"/>
    </source>
</evidence>
<organism evidence="10 11">
    <name type="scientific">Aerococcus sanguinicola</name>
    <dbReference type="NCBI Taxonomy" id="119206"/>
    <lineage>
        <taxon>Bacteria</taxon>
        <taxon>Bacillati</taxon>
        <taxon>Bacillota</taxon>
        <taxon>Bacilli</taxon>
        <taxon>Lactobacillales</taxon>
        <taxon>Aerococcaceae</taxon>
        <taxon>Aerococcus</taxon>
    </lineage>
</organism>
<dbReference type="PANTHER" id="PTHR45633">
    <property type="entry name" value="60 KDA HEAT SHOCK PROTEIN, MITOCHONDRIAL"/>
    <property type="match status" value="1"/>
</dbReference>
<sequence length="542" mass="57697">MAKDIKFSEDARQSLVRGVDKLANTVKITLGPKGRNVVLEQSYGSPLITNDGVTIAKDIELEDHFENMGAKLVAEVASKTNDVAGDGTTTATILTQAIVREGLKNVTAGANPVGVRRGIDEAIRAAVEGLKENSVQVESQDAIANVAAISSGDQEVGDLIAEAMGKVGEDGVITIEDSKSIDTTLDVVEGMEFDRGYLSQYMVTDNEKMEANLENPYILLTDRKISNIQDILPLLEQILQQGSPLLLIADDVDGEALPTLVLNKLRGTMNVVAVKAPGFGDRRKEMLEDLAILTGGQVISEDLGLELKDATINHLGKAGSVTVTKDHTTVVEGDGNKEQLEQRIALIRKQIEESTSDYDREKLQERLAKLAGGVAVVKVGAATESEQKERKLRIEDALNATRAAVEEGIVAGGGTALMNVQEKVEKATEALEGDAATGARIVARALEEPLRQIVENAGLEGSVIVERLRSKDQGIGFNAQNNEWVDMIEAGIVDPTKVTRSALQNAGSVAGLILSTESVVADKPEPESAAPAMDPSAMGGMY</sequence>
<evidence type="ECO:0000256" key="5">
    <source>
        <dbReference type="ARBA" id="ARBA00023235"/>
    </source>
</evidence>
<protein>
    <recommendedName>
        <fullName evidence="6">Chaperonin GroEL</fullName>
        <ecNumber evidence="6">5.6.1.7</ecNumber>
    </recommendedName>
    <alternativeName>
        <fullName evidence="6">60 kDa chaperonin</fullName>
    </alternativeName>
    <alternativeName>
        <fullName evidence="6">Chaperonin-60</fullName>
        <shortName evidence="6">Cpn60</shortName>
    </alternativeName>
</protein>
<evidence type="ECO:0000313" key="10">
    <source>
        <dbReference type="EMBL" id="KAA9300569.1"/>
    </source>
</evidence>
<dbReference type="RefSeq" id="WP_070431432.1">
    <property type="nucleotide sequence ID" value="NZ_VYWO01000004.1"/>
</dbReference>
<dbReference type="NCBIfam" id="NF009488">
    <property type="entry name" value="PRK12850.1"/>
    <property type="match status" value="1"/>
</dbReference>
<evidence type="ECO:0000313" key="11">
    <source>
        <dbReference type="Proteomes" id="UP000327148"/>
    </source>
</evidence>
<dbReference type="GO" id="GO:0140662">
    <property type="term" value="F:ATP-dependent protein folding chaperone"/>
    <property type="evidence" value="ECO:0007669"/>
    <property type="project" value="InterPro"/>
</dbReference>
<feature type="binding site" evidence="6">
    <location>
        <begin position="29"/>
        <end position="32"/>
    </location>
    <ligand>
        <name>ATP</name>
        <dbReference type="ChEBI" id="CHEBI:30616"/>
    </ligand>
</feature>
<dbReference type="SUPFAM" id="SSF52029">
    <property type="entry name" value="GroEL apical domain-like"/>
    <property type="match status" value="1"/>
</dbReference>
<evidence type="ECO:0000256" key="1">
    <source>
        <dbReference type="ARBA" id="ARBA00006607"/>
    </source>
</evidence>
<name>A0A5N1GK53_9LACT</name>
<evidence type="ECO:0000256" key="8">
    <source>
        <dbReference type="RuleBase" id="RU000419"/>
    </source>
</evidence>
<accession>A0A5N1GK53</accession>
<dbReference type="NCBIfam" id="TIGR02348">
    <property type="entry name" value="GroEL"/>
    <property type="match status" value="1"/>
</dbReference>
<dbReference type="SUPFAM" id="SSF48592">
    <property type="entry name" value="GroEL equatorial domain-like"/>
    <property type="match status" value="1"/>
</dbReference>
<dbReference type="Pfam" id="PF00118">
    <property type="entry name" value="Cpn60_TCP1"/>
    <property type="match status" value="1"/>
</dbReference>
<dbReference type="Gene3D" id="1.10.560.10">
    <property type="entry name" value="GroEL-like equatorial domain"/>
    <property type="match status" value="1"/>
</dbReference>
<feature type="region of interest" description="Disordered" evidence="9">
    <location>
        <begin position="522"/>
        <end position="542"/>
    </location>
</feature>
<dbReference type="PROSITE" id="PS00296">
    <property type="entry name" value="CHAPERONINS_CPN60"/>
    <property type="match status" value="1"/>
</dbReference>
<dbReference type="GO" id="GO:0042026">
    <property type="term" value="P:protein refolding"/>
    <property type="evidence" value="ECO:0007669"/>
    <property type="project" value="UniProtKB-UniRule"/>
</dbReference>
<dbReference type="GO" id="GO:0005737">
    <property type="term" value="C:cytoplasm"/>
    <property type="evidence" value="ECO:0007669"/>
    <property type="project" value="UniProtKB-SubCell"/>
</dbReference>
<dbReference type="NCBIfam" id="NF009487">
    <property type="entry name" value="PRK12849.1"/>
    <property type="match status" value="1"/>
</dbReference>
<dbReference type="Proteomes" id="UP000327148">
    <property type="component" value="Unassembled WGS sequence"/>
</dbReference>
<dbReference type="InterPro" id="IPR002423">
    <property type="entry name" value="Cpn60/GroEL/TCP-1"/>
</dbReference>
<dbReference type="GO" id="GO:0016853">
    <property type="term" value="F:isomerase activity"/>
    <property type="evidence" value="ECO:0007669"/>
    <property type="project" value="UniProtKB-KW"/>
</dbReference>
<evidence type="ECO:0000256" key="9">
    <source>
        <dbReference type="SAM" id="MobiDB-lite"/>
    </source>
</evidence>
<dbReference type="PRINTS" id="PR00298">
    <property type="entry name" value="CHAPERONIN60"/>
</dbReference>
<evidence type="ECO:0000256" key="4">
    <source>
        <dbReference type="ARBA" id="ARBA00023186"/>
    </source>
</evidence>
<feature type="binding site" evidence="6">
    <location>
        <begin position="86"/>
        <end position="90"/>
    </location>
    <ligand>
        <name>ATP</name>
        <dbReference type="ChEBI" id="CHEBI:30616"/>
    </ligand>
</feature>
<dbReference type="GO" id="GO:0051082">
    <property type="term" value="F:unfolded protein binding"/>
    <property type="evidence" value="ECO:0007669"/>
    <property type="project" value="UniProtKB-UniRule"/>
</dbReference>
<keyword evidence="2 6" id="KW-0547">Nucleotide-binding</keyword>
<dbReference type="NCBIfam" id="NF009489">
    <property type="entry name" value="PRK12851.1"/>
    <property type="match status" value="1"/>
</dbReference>
<comment type="caution">
    <text evidence="6">Lacks conserved residue(s) required for the propagation of feature annotation.</text>
</comment>
<dbReference type="InterPro" id="IPR018370">
    <property type="entry name" value="Chaperonin_Cpn60_CS"/>
</dbReference>
<dbReference type="SUPFAM" id="SSF54849">
    <property type="entry name" value="GroEL-intermediate domain like"/>
    <property type="match status" value="1"/>
</dbReference>
<comment type="similarity">
    <text evidence="1 6 7">Belongs to the chaperonin (HSP60) family.</text>
</comment>
<dbReference type="EMBL" id="VYWO01000004">
    <property type="protein sequence ID" value="KAA9300569.1"/>
    <property type="molecule type" value="Genomic_DNA"/>
</dbReference>
<dbReference type="InterPro" id="IPR027413">
    <property type="entry name" value="GROEL-like_equatorial_sf"/>
</dbReference>
<dbReference type="HAMAP" id="MF_00600">
    <property type="entry name" value="CH60"/>
    <property type="match status" value="1"/>
</dbReference>
<evidence type="ECO:0000256" key="6">
    <source>
        <dbReference type="HAMAP-Rule" id="MF_00600"/>
    </source>
</evidence>
<comment type="function">
    <text evidence="6 8">Together with its co-chaperonin GroES, plays an essential role in assisting protein folding. The GroEL-GroES system forms a nano-cage that allows encapsulation of the non-native substrate proteins and provides a physical environment optimized to promote and accelerate protein folding.</text>
</comment>
<proteinExistence type="inferred from homology"/>
<dbReference type="InterPro" id="IPR001844">
    <property type="entry name" value="Cpn60/GroEL"/>
</dbReference>
<comment type="subunit">
    <text evidence="6 8">Forms a cylinder of 14 subunits composed of two heptameric rings stacked back-to-back. Interacts with the co-chaperonin GroES.</text>
</comment>
<dbReference type="OrthoDB" id="9766614at2"/>
<keyword evidence="3 6" id="KW-0067">ATP-binding</keyword>
<dbReference type="InterPro" id="IPR027410">
    <property type="entry name" value="TCP-1-like_intermed_sf"/>
</dbReference>
<gene>
    <name evidence="6 10" type="primary">groL</name>
    <name evidence="6" type="synonym">groEL</name>
    <name evidence="10" type="ORF">F6I03_07120</name>
</gene>
<feature type="binding site" evidence="6">
    <location>
        <position position="494"/>
    </location>
    <ligand>
        <name>ATP</name>
        <dbReference type="ChEBI" id="CHEBI:30616"/>
    </ligand>
</feature>
<feature type="binding site" evidence="6">
    <location>
        <position position="413"/>
    </location>
    <ligand>
        <name>ATP</name>
        <dbReference type="ChEBI" id="CHEBI:30616"/>
    </ligand>
</feature>
<reference evidence="10 11" key="1">
    <citation type="submission" date="2019-09" db="EMBL/GenBank/DDBJ databases">
        <title>Draft genome sequence assemblies of isolates from the urinary tract.</title>
        <authorList>
            <person name="Mores C.R."/>
            <person name="Putonti C."/>
            <person name="Wolfe A.J."/>
        </authorList>
    </citation>
    <scope>NUCLEOTIDE SEQUENCE [LARGE SCALE GENOMIC DNA]</scope>
    <source>
        <strain evidence="10 11">UMB623</strain>
    </source>
</reference>